<feature type="compositionally biased region" description="Acidic residues" evidence="1">
    <location>
        <begin position="177"/>
        <end position="191"/>
    </location>
</feature>
<comment type="caution">
    <text evidence="2">The sequence shown here is derived from an EMBL/GenBank/DDBJ whole genome shotgun (WGS) entry which is preliminary data.</text>
</comment>
<proteinExistence type="predicted"/>
<feature type="region of interest" description="Disordered" evidence="1">
    <location>
        <begin position="168"/>
        <end position="209"/>
    </location>
</feature>
<evidence type="ECO:0000313" key="3">
    <source>
        <dbReference type="Proteomes" id="UP000732380"/>
    </source>
</evidence>
<name>A0A9P7PUK6_9HYPO</name>
<feature type="region of interest" description="Disordered" evidence="1">
    <location>
        <begin position="1"/>
        <end position="28"/>
    </location>
</feature>
<evidence type="ECO:0000313" key="2">
    <source>
        <dbReference type="EMBL" id="KAG6109265.1"/>
    </source>
</evidence>
<gene>
    <name evidence="2" type="ORF">E4U13_006006</name>
</gene>
<organism evidence="2 3">
    <name type="scientific">Claviceps humidiphila</name>
    <dbReference type="NCBI Taxonomy" id="1294629"/>
    <lineage>
        <taxon>Eukaryota</taxon>
        <taxon>Fungi</taxon>
        <taxon>Dikarya</taxon>
        <taxon>Ascomycota</taxon>
        <taxon>Pezizomycotina</taxon>
        <taxon>Sordariomycetes</taxon>
        <taxon>Hypocreomycetidae</taxon>
        <taxon>Hypocreales</taxon>
        <taxon>Clavicipitaceae</taxon>
        <taxon>Claviceps</taxon>
    </lineage>
</organism>
<protein>
    <submittedName>
        <fullName evidence="2">Uncharacterized protein</fullName>
    </submittedName>
</protein>
<dbReference type="Pfam" id="PF20174">
    <property type="entry name" value="DUF6540"/>
    <property type="match status" value="1"/>
</dbReference>
<reference evidence="2 3" key="1">
    <citation type="journal article" date="2020" name="bioRxiv">
        <title>Whole genome comparisons of ergot fungi reveals the divergence and evolution of species within the genus Claviceps are the result of varying mechanisms driving genome evolution and host range expansion.</title>
        <authorList>
            <person name="Wyka S.A."/>
            <person name="Mondo S.J."/>
            <person name="Liu M."/>
            <person name="Dettman J."/>
            <person name="Nalam V."/>
            <person name="Broders K.D."/>
        </authorList>
    </citation>
    <scope>NUCLEOTIDE SEQUENCE [LARGE SCALE GENOMIC DNA]</scope>
    <source>
        <strain evidence="2 3">LM576</strain>
    </source>
</reference>
<dbReference type="EMBL" id="SRQM01000500">
    <property type="protein sequence ID" value="KAG6109265.1"/>
    <property type="molecule type" value="Genomic_DNA"/>
</dbReference>
<accession>A0A9P7PUK6</accession>
<dbReference type="Proteomes" id="UP000732380">
    <property type="component" value="Unassembled WGS sequence"/>
</dbReference>
<dbReference type="InterPro" id="IPR046670">
    <property type="entry name" value="DUF6540"/>
</dbReference>
<sequence>MNNSKCIEDASKDESPKLGKKGESSKHGKDSQAVDLYCTIYPPQFGNYYHWAFAMNQDAKKRWETFQVVQEEADGPYIRNRCQVDPRNSSTCPQPVRLIFLGQMHAKSWDWLIEAIQELPVPGEAASWNCQDYVLEMWALLLEAGEIDDATWNYSHNLMLPYYGPDFGGQEERPFEEYEDEEAEGQDEEDGGERKVLSEEFVYDSDDTE</sequence>
<dbReference type="AlphaFoldDB" id="A0A9P7PUK6"/>
<evidence type="ECO:0000256" key="1">
    <source>
        <dbReference type="SAM" id="MobiDB-lite"/>
    </source>
</evidence>
<keyword evidence="3" id="KW-1185">Reference proteome</keyword>